<protein>
    <recommendedName>
        <fullName evidence="3">N-acetylglucosamine-6-phosphate deacetylase</fullName>
        <ecNumber evidence="2">3.5.1.25</ecNumber>
    </recommendedName>
</protein>
<organism evidence="14 15">
    <name type="scientific">Paenibacillus agilis</name>
    <dbReference type="NCBI Taxonomy" id="3020863"/>
    <lineage>
        <taxon>Bacteria</taxon>
        <taxon>Bacillati</taxon>
        <taxon>Bacillota</taxon>
        <taxon>Bacilli</taxon>
        <taxon>Bacillales</taxon>
        <taxon>Paenibacillaceae</taxon>
        <taxon>Paenibacillus</taxon>
    </lineage>
</organism>
<dbReference type="GO" id="GO:0006046">
    <property type="term" value="P:N-acetylglucosamine catabolic process"/>
    <property type="evidence" value="ECO:0007669"/>
    <property type="project" value="TreeGrafter"/>
</dbReference>
<evidence type="ECO:0000313" key="14">
    <source>
        <dbReference type="EMBL" id="TVX87202.1"/>
    </source>
</evidence>
<evidence type="ECO:0000256" key="7">
    <source>
        <dbReference type="ARBA" id="ARBA00047647"/>
    </source>
</evidence>
<dbReference type="InterPro" id="IPR006680">
    <property type="entry name" value="Amidohydro-rel"/>
</dbReference>
<evidence type="ECO:0000256" key="6">
    <source>
        <dbReference type="ARBA" id="ARBA00023277"/>
    </source>
</evidence>
<evidence type="ECO:0000313" key="15">
    <source>
        <dbReference type="Proteomes" id="UP000318102"/>
    </source>
</evidence>
<feature type="domain" description="Amidohydrolase-related" evidence="13">
    <location>
        <begin position="59"/>
        <end position="388"/>
    </location>
</feature>
<comment type="similarity">
    <text evidence="1 9">Belongs to the metallo-dependent hydrolases superfamily. NagA family.</text>
</comment>
<comment type="catalytic activity">
    <reaction evidence="7">
        <text>N-acetyl-D-glucosamine 6-phosphate + H2O = D-glucosamine 6-phosphate + acetate</text>
        <dbReference type="Rhea" id="RHEA:22936"/>
        <dbReference type="ChEBI" id="CHEBI:15377"/>
        <dbReference type="ChEBI" id="CHEBI:30089"/>
        <dbReference type="ChEBI" id="CHEBI:57513"/>
        <dbReference type="ChEBI" id="CHEBI:58725"/>
        <dbReference type="EC" id="3.5.1.25"/>
    </reaction>
</comment>
<accession>A0A559IHP9</accession>
<dbReference type="PANTHER" id="PTHR11113:SF14">
    <property type="entry name" value="N-ACETYLGLUCOSAMINE-6-PHOSPHATE DEACETYLASE"/>
    <property type="match status" value="1"/>
</dbReference>
<dbReference type="InterPro" id="IPR011059">
    <property type="entry name" value="Metal-dep_hydrolase_composite"/>
</dbReference>
<dbReference type="FunFam" id="3.20.20.140:FF:000004">
    <property type="entry name" value="N-acetylglucosamine-6-phosphate deacetylase"/>
    <property type="match status" value="1"/>
</dbReference>
<dbReference type="RefSeq" id="WP_144994058.1">
    <property type="nucleotide sequence ID" value="NZ_VNJK01000004.1"/>
</dbReference>
<dbReference type="CDD" id="cd00854">
    <property type="entry name" value="NagA"/>
    <property type="match status" value="1"/>
</dbReference>
<dbReference type="EMBL" id="VNJK01000004">
    <property type="protein sequence ID" value="TVX87202.1"/>
    <property type="molecule type" value="Genomic_DNA"/>
</dbReference>
<evidence type="ECO:0000256" key="9">
    <source>
        <dbReference type="PIRNR" id="PIRNR038994"/>
    </source>
</evidence>
<feature type="binding site" evidence="12">
    <location>
        <position position="138"/>
    </location>
    <ligand>
        <name>Zn(2+)</name>
        <dbReference type="ChEBI" id="CHEBI:29105"/>
    </ligand>
</feature>
<dbReference type="GO" id="GO:0008448">
    <property type="term" value="F:N-acetylglucosamine-6-phosphate deacetylase activity"/>
    <property type="evidence" value="ECO:0007669"/>
    <property type="project" value="UniProtKB-EC"/>
</dbReference>
<evidence type="ECO:0000256" key="4">
    <source>
        <dbReference type="ARBA" id="ARBA00022723"/>
    </source>
</evidence>
<feature type="binding site" evidence="11">
    <location>
        <begin position="228"/>
        <end position="229"/>
    </location>
    <ligand>
        <name>substrate</name>
    </ligand>
</feature>
<feature type="binding site" evidence="11">
    <location>
        <position position="149"/>
    </location>
    <ligand>
        <name>substrate</name>
    </ligand>
</feature>
<dbReference type="InterPro" id="IPR003764">
    <property type="entry name" value="GlcNAc_6-P_deAcase"/>
</dbReference>
<name>A0A559IHP9_9BACL</name>
<evidence type="ECO:0000256" key="11">
    <source>
        <dbReference type="PIRSR" id="PIRSR038994-2"/>
    </source>
</evidence>
<evidence type="ECO:0000256" key="10">
    <source>
        <dbReference type="PIRSR" id="PIRSR038994-1"/>
    </source>
</evidence>
<dbReference type="SUPFAM" id="SSF51556">
    <property type="entry name" value="Metallo-dependent hydrolases"/>
    <property type="match status" value="1"/>
</dbReference>
<comment type="cofactor">
    <cofactor evidence="12">
        <name>a divalent metal cation</name>
        <dbReference type="ChEBI" id="CHEBI:60240"/>
    </cofactor>
    <text evidence="12">Binds 1 divalent metal cation per subunit.</text>
</comment>
<feature type="binding site" evidence="11">
    <location>
        <begin position="317"/>
        <end position="319"/>
    </location>
    <ligand>
        <name>substrate</name>
    </ligand>
</feature>
<keyword evidence="4 12" id="KW-0479">Metal-binding</keyword>
<dbReference type="AlphaFoldDB" id="A0A559IHP9"/>
<dbReference type="OrthoDB" id="9776488at2"/>
<dbReference type="Gene3D" id="3.20.20.140">
    <property type="entry name" value="Metal-dependent hydrolases"/>
    <property type="match status" value="1"/>
</dbReference>
<dbReference type="Proteomes" id="UP000318102">
    <property type="component" value="Unassembled WGS sequence"/>
</dbReference>
<dbReference type="GO" id="GO:0046872">
    <property type="term" value="F:metal ion binding"/>
    <property type="evidence" value="ECO:0007669"/>
    <property type="project" value="UniProtKB-KW"/>
</dbReference>
<keyword evidence="5 9" id="KW-0378">Hydrolase</keyword>
<dbReference type="Pfam" id="PF01979">
    <property type="entry name" value="Amidohydro_1"/>
    <property type="match status" value="1"/>
</dbReference>
<keyword evidence="15" id="KW-1185">Reference proteome</keyword>
<evidence type="ECO:0000256" key="1">
    <source>
        <dbReference type="ARBA" id="ARBA00010716"/>
    </source>
</evidence>
<feature type="binding site" evidence="11">
    <location>
        <position position="236"/>
    </location>
    <ligand>
        <name>substrate</name>
    </ligand>
</feature>
<comment type="pathway">
    <text evidence="8">Amino-sugar metabolism; N-acetylneuraminate degradation; D-fructose 6-phosphate from N-acetylneuraminate: step 4/5.</text>
</comment>
<dbReference type="Gene3D" id="2.30.40.10">
    <property type="entry name" value="Urease, subunit C, domain 1"/>
    <property type="match status" value="1"/>
</dbReference>
<proteinExistence type="inferred from homology"/>
<evidence type="ECO:0000256" key="3">
    <source>
        <dbReference type="ARBA" id="ARBA00018029"/>
    </source>
</evidence>
<feature type="binding site" evidence="11">
    <location>
        <position position="260"/>
    </location>
    <ligand>
        <name>substrate</name>
    </ligand>
</feature>
<evidence type="ECO:0000256" key="12">
    <source>
        <dbReference type="PIRSR" id="PIRSR038994-3"/>
    </source>
</evidence>
<dbReference type="InterPro" id="IPR032466">
    <property type="entry name" value="Metal_Hydrolase"/>
</dbReference>
<dbReference type="SUPFAM" id="SSF51338">
    <property type="entry name" value="Composite domain of metallo-dependent hydrolases"/>
    <property type="match status" value="1"/>
</dbReference>
<evidence type="ECO:0000259" key="13">
    <source>
        <dbReference type="Pfam" id="PF01979"/>
    </source>
</evidence>
<sequence length="391" mass="41849">MHKTTFTIKNAQVVTLNGIISNGVVRIVDGRIAYIGTQAQLTEAEQAWLSDAIDADNGYLLPGFIDVHVHGGFGADFMDATAEAYDTITKFHMEHGTTAMLATSMTQSREALSSVVAVVESYISNGSSYAQLAGLHLEGPFVNPKYKGAQNDAYMMDPQLEWLQEWHEKHPGIMKQLTLAPERNESLEVIRWCRAQGINVAAGHTGATYDEMTVAANAGLNQAVHTFNAMTGLHHRDPGVAGAVLTDDRITAEIIADGIHVHPACIKLLARAKALGKLVLITDAMAAAGMPDGQYELGGLAVTMKDGECRLTEGGALAGSTLTMIEAVRFVINQVGLSLEEASRLASINPAQLIGIDEMTGSIEVGKQADLVLTDRDLNVRDVWVKGTAKA</sequence>
<evidence type="ECO:0000256" key="8">
    <source>
        <dbReference type="ARBA" id="ARBA00060590"/>
    </source>
</evidence>
<evidence type="ECO:0000256" key="5">
    <source>
        <dbReference type="ARBA" id="ARBA00022801"/>
    </source>
</evidence>
<feature type="active site" description="Proton donor/acceptor" evidence="10">
    <location>
        <position position="283"/>
    </location>
</feature>
<feature type="binding site" evidence="12">
    <location>
        <position position="204"/>
    </location>
    <ligand>
        <name>Zn(2+)</name>
        <dbReference type="ChEBI" id="CHEBI:29105"/>
    </ligand>
</feature>
<dbReference type="PANTHER" id="PTHR11113">
    <property type="entry name" value="N-ACETYLGLUCOSAMINE-6-PHOSPHATE DEACETYLASE"/>
    <property type="match status" value="1"/>
</dbReference>
<dbReference type="EC" id="3.5.1.25" evidence="2"/>
<evidence type="ECO:0000256" key="2">
    <source>
        <dbReference type="ARBA" id="ARBA00011899"/>
    </source>
</evidence>
<keyword evidence="6 9" id="KW-0119">Carbohydrate metabolism</keyword>
<reference evidence="14 15" key="1">
    <citation type="submission" date="2019-07" db="EMBL/GenBank/DDBJ databases">
        <authorList>
            <person name="Kim J."/>
        </authorList>
    </citation>
    <scope>NUCLEOTIDE SEQUENCE [LARGE SCALE GENOMIC DNA]</scope>
    <source>
        <strain evidence="14 15">N4</strain>
    </source>
</reference>
<feature type="binding site" evidence="12">
    <location>
        <position position="225"/>
    </location>
    <ligand>
        <name>Zn(2+)</name>
        <dbReference type="ChEBI" id="CHEBI:29105"/>
    </ligand>
</feature>
<gene>
    <name evidence="14" type="primary">nagA</name>
    <name evidence="14" type="ORF">FPZ44_22220</name>
</gene>
<comment type="caution">
    <text evidence="14">The sequence shown here is derived from an EMBL/GenBank/DDBJ whole genome shotgun (WGS) entry which is preliminary data.</text>
</comment>
<dbReference type="PIRSF" id="PIRSF038994">
    <property type="entry name" value="NagA"/>
    <property type="match status" value="1"/>
</dbReference>
<dbReference type="NCBIfam" id="TIGR00221">
    <property type="entry name" value="nagA"/>
    <property type="match status" value="1"/>
</dbReference>